<protein>
    <submittedName>
        <fullName evidence="4">Chaperone, Hsp20 family</fullName>
    </submittedName>
</protein>
<evidence type="ECO:0000313" key="4">
    <source>
        <dbReference type="EMBL" id="EGC01531.1"/>
    </source>
</evidence>
<dbReference type="Proteomes" id="UP000004259">
    <property type="component" value="Unassembled WGS sequence"/>
</dbReference>
<dbReference type="InterPro" id="IPR002068">
    <property type="entry name" value="A-crystallin/Hsp20_dom"/>
</dbReference>
<gene>
    <name evidence="4" type="ORF">CUS_5689</name>
</gene>
<comment type="caution">
    <text evidence="4">The sequence shown here is derived from an EMBL/GenBank/DDBJ whole genome shotgun (WGS) entry which is preliminary data.</text>
</comment>
<sequence length="150" mass="17335">MLLPTIFGNDFFDDMMSFPRFEDFGDVDRKLYGRHADRVMKTDVTEHEDRYEIDIDLPGFKKDELELNLQNGYLTVTAAKGIDKDEKSAEGKMIRQERYAGAMQRSYFVGQELTEEDIKAKFENGVLTLCIPKKEPKKEIPQKKCIAIEG</sequence>
<dbReference type="InterPro" id="IPR031107">
    <property type="entry name" value="Small_HSP"/>
</dbReference>
<dbReference type="Pfam" id="PF00011">
    <property type="entry name" value="HSP20"/>
    <property type="match status" value="1"/>
</dbReference>
<evidence type="ECO:0000256" key="1">
    <source>
        <dbReference type="PROSITE-ProRule" id="PRU00285"/>
    </source>
</evidence>
<organism evidence="4 5">
    <name type="scientific">Ruminococcus albus 8</name>
    <dbReference type="NCBI Taxonomy" id="246199"/>
    <lineage>
        <taxon>Bacteria</taxon>
        <taxon>Bacillati</taxon>
        <taxon>Bacillota</taxon>
        <taxon>Clostridia</taxon>
        <taxon>Eubacteriales</taxon>
        <taxon>Oscillospiraceae</taxon>
        <taxon>Ruminococcus</taxon>
    </lineage>
</organism>
<dbReference type="SUPFAM" id="SSF49764">
    <property type="entry name" value="HSP20-like chaperones"/>
    <property type="match status" value="1"/>
</dbReference>
<dbReference type="EMBL" id="ADKM02000128">
    <property type="protein sequence ID" value="EGC01531.1"/>
    <property type="molecule type" value="Genomic_DNA"/>
</dbReference>
<keyword evidence="5" id="KW-1185">Reference proteome</keyword>
<dbReference type="InterPro" id="IPR008978">
    <property type="entry name" value="HSP20-like_chaperone"/>
</dbReference>
<evidence type="ECO:0000259" key="3">
    <source>
        <dbReference type="PROSITE" id="PS01031"/>
    </source>
</evidence>
<dbReference type="eggNOG" id="COG0071">
    <property type="taxonomic scope" value="Bacteria"/>
</dbReference>
<dbReference type="PROSITE" id="PS01031">
    <property type="entry name" value="SHSP"/>
    <property type="match status" value="1"/>
</dbReference>
<accession>E9SGL5</accession>
<reference evidence="4 5" key="1">
    <citation type="submission" date="2011-02" db="EMBL/GenBank/DDBJ databases">
        <authorList>
            <person name="Nelson K.E."/>
            <person name="Sutton G."/>
            <person name="Torralba M."/>
            <person name="Durkin S."/>
            <person name="Harkins D."/>
            <person name="Montgomery R."/>
            <person name="Ziemer C."/>
            <person name="Klaassens E."/>
            <person name="Ocuiv P."/>
            <person name="Morrison M."/>
        </authorList>
    </citation>
    <scope>NUCLEOTIDE SEQUENCE [LARGE SCALE GENOMIC DNA]</scope>
    <source>
        <strain evidence="4 5">8</strain>
    </source>
</reference>
<name>E9SGL5_RUMAL</name>
<comment type="similarity">
    <text evidence="1 2">Belongs to the small heat shock protein (HSP20) family.</text>
</comment>
<dbReference type="RefSeq" id="WP_004167489.1">
    <property type="nucleotide sequence ID" value="NZ_ADKM02000128.1"/>
</dbReference>
<dbReference type="PANTHER" id="PTHR11527">
    <property type="entry name" value="HEAT-SHOCK PROTEIN 20 FAMILY MEMBER"/>
    <property type="match status" value="1"/>
</dbReference>
<evidence type="ECO:0000256" key="2">
    <source>
        <dbReference type="RuleBase" id="RU003616"/>
    </source>
</evidence>
<dbReference type="Gene3D" id="2.60.40.790">
    <property type="match status" value="1"/>
</dbReference>
<feature type="domain" description="SHSP" evidence="3">
    <location>
        <begin position="33"/>
        <end position="149"/>
    </location>
</feature>
<dbReference type="CDD" id="cd06471">
    <property type="entry name" value="ACD_LpsHSP_like"/>
    <property type="match status" value="1"/>
</dbReference>
<evidence type="ECO:0000313" key="5">
    <source>
        <dbReference type="Proteomes" id="UP000004259"/>
    </source>
</evidence>
<proteinExistence type="inferred from homology"/>
<dbReference type="STRING" id="246199.CUS_5689"/>
<dbReference type="AlphaFoldDB" id="E9SGL5"/>
<dbReference type="OrthoDB" id="9811615at2"/>